<comment type="catalytic activity">
    <reaction evidence="1 6">
        <text>a beta-lactam + H2O = a substituted beta-amino acid</text>
        <dbReference type="Rhea" id="RHEA:20401"/>
        <dbReference type="ChEBI" id="CHEBI:15377"/>
        <dbReference type="ChEBI" id="CHEBI:35627"/>
        <dbReference type="ChEBI" id="CHEBI:140347"/>
        <dbReference type="EC" id="3.5.2.6"/>
    </reaction>
</comment>
<dbReference type="RefSeq" id="WP_381523749.1">
    <property type="nucleotide sequence ID" value="NZ_JBHULN010000008.1"/>
</dbReference>
<protein>
    <recommendedName>
        <fullName evidence="3 6">Beta-lactamase</fullName>
        <ecNumber evidence="3 6">3.5.2.6</ecNumber>
    </recommendedName>
</protein>
<keyword evidence="4 6" id="KW-0378">Hydrolase</keyword>
<organism evidence="8 9">
    <name type="scientific">Spirosoma soli</name>
    <dbReference type="NCBI Taxonomy" id="1770529"/>
    <lineage>
        <taxon>Bacteria</taxon>
        <taxon>Pseudomonadati</taxon>
        <taxon>Bacteroidota</taxon>
        <taxon>Cytophagia</taxon>
        <taxon>Cytophagales</taxon>
        <taxon>Cytophagaceae</taxon>
        <taxon>Spirosoma</taxon>
    </lineage>
</organism>
<dbReference type="Proteomes" id="UP001597469">
    <property type="component" value="Unassembled WGS sequence"/>
</dbReference>
<gene>
    <name evidence="8" type="primary">bla</name>
    <name evidence="8" type="ORF">ACFSUS_14515</name>
</gene>
<name>A0ABW5M591_9BACT</name>
<keyword evidence="9" id="KW-1185">Reference proteome</keyword>
<dbReference type="InterPro" id="IPR045155">
    <property type="entry name" value="Beta-lactam_cat"/>
</dbReference>
<evidence type="ECO:0000313" key="9">
    <source>
        <dbReference type="Proteomes" id="UP001597469"/>
    </source>
</evidence>
<evidence type="ECO:0000313" key="8">
    <source>
        <dbReference type="EMBL" id="MFD2571854.1"/>
    </source>
</evidence>
<comment type="similarity">
    <text evidence="2 6">Belongs to the class-A beta-lactamase family.</text>
</comment>
<dbReference type="EMBL" id="JBHULN010000008">
    <property type="protein sequence ID" value="MFD2571854.1"/>
    <property type="molecule type" value="Genomic_DNA"/>
</dbReference>
<dbReference type="InterPro" id="IPR000871">
    <property type="entry name" value="Beta-lactam_class-A"/>
</dbReference>
<keyword evidence="5 6" id="KW-0046">Antibiotic resistance</keyword>
<dbReference type="InterPro" id="IPR023650">
    <property type="entry name" value="Beta-lactam_class-A_AS"/>
</dbReference>
<sequence>MRLLILVSLYLPVVVSAQPNENRAGRRQSVSKLRNQIEQLTQRAQGRVGVAATVLETGESVTLHGDEPFPMQSVYKFPIGMAVLHQVDQGKLTLTQTIRVDKSEYVSERQHSPMRDKYPNGTEASVSDLLRYAVSESDGSASDVLLRIVGGAPVVMQYLQSLGIKDIQVVNTEKEIGSDNAVQYRNWAKPTEAVALLRVLQEGRGLSKASRTHLLRLMIESPTGPKRIKGLLPAGTVVAHKTGGSGTIDGVTAATNDVGIVTMPSGQHLAIAVFVSDAKADTATREEVIAEITKVVWDTWK</sequence>
<dbReference type="PRINTS" id="PR00118">
    <property type="entry name" value="BLACTAMASEA"/>
</dbReference>
<accession>A0ABW5M591</accession>
<dbReference type="Pfam" id="PF13354">
    <property type="entry name" value="Beta-lactamase2"/>
    <property type="match status" value="1"/>
</dbReference>
<reference evidence="9" key="1">
    <citation type="journal article" date="2019" name="Int. J. Syst. Evol. Microbiol.">
        <title>The Global Catalogue of Microorganisms (GCM) 10K type strain sequencing project: providing services to taxonomists for standard genome sequencing and annotation.</title>
        <authorList>
            <consortium name="The Broad Institute Genomics Platform"/>
            <consortium name="The Broad Institute Genome Sequencing Center for Infectious Disease"/>
            <person name="Wu L."/>
            <person name="Ma J."/>
        </authorList>
    </citation>
    <scope>NUCLEOTIDE SEQUENCE [LARGE SCALE GENOMIC DNA]</scope>
    <source>
        <strain evidence="9">KCTC 42805</strain>
    </source>
</reference>
<evidence type="ECO:0000256" key="3">
    <source>
        <dbReference type="ARBA" id="ARBA00012865"/>
    </source>
</evidence>
<evidence type="ECO:0000259" key="7">
    <source>
        <dbReference type="Pfam" id="PF13354"/>
    </source>
</evidence>
<dbReference type="EC" id="3.5.2.6" evidence="3 6"/>
<evidence type="ECO:0000256" key="6">
    <source>
        <dbReference type="RuleBase" id="RU361140"/>
    </source>
</evidence>
<proteinExistence type="inferred from homology"/>
<evidence type="ECO:0000256" key="5">
    <source>
        <dbReference type="ARBA" id="ARBA00023251"/>
    </source>
</evidence>
<evidence type="ECO:0000256" key="1">
    <source>
        <dbReference type="ARBA" id="ARBA00001526"/>
    </source>
</evidence>
<dbReference type="NCBIfam" id="NF033103">
    <property type="entry name" value="bla_class_A"/>
    <property type="match status" value="1"/>
</dbReference>
<dbReference type="NCBIfam" id="NF012099">
    <property type="entry name" value="SubclassA2"/>
    <property type="match status" value="1"/>
</dbReference>
<evidence type="ECO:0000256" key="4">
    <source>
        <dbReference type="ARBA" id="ARBA00022801"/>
    </source>
</evidence>
<dbReference type="PANTHER" id="PTHR35333">
    <property type="entry name" value="BETA-LACTAMASE"/>
    <property type="match status" value="1"/>
</dbReference>
<dbReference type="Gene3D" id="3.40.710.10">
    <property type="entry name" value="DD-peptidase/beta-lactamase superfamily"/>
    <property type="match status" value="1"/>
</dbReference>
<dbReference type="InterPro" id="IPR012338">
    <property type="entry name" value="Beta-lactam/transpept-like"/>
</dbReference>
<dbReference type="SUPFAM" id="SSF56601">
    <property type="entry name" value="beta-lactamase/transpeptidase-like"/>
    <property type="match status" value="1"/>
</dbReference>
<dbReference type="GO" id="GO:0008800">
    <property type="term" value="F:beta-lactamase activity"/>
    <property type="evidence" value="ECO:0007669"/>
    <property type="project" value="UniProtKB-EC"/>
</dbReference>
<dbReference type="PANTHER" id="PTHR35333:SF3">
    <property type="entry name" value="BETA-LACTAMASE-TYPE TRANSPEPTIDASE FOLD CONTAINING PROTEIN"/>
    <property type="match status" value="1"/>
</dbReference>
<dbReference type="PROSITE" id="PS00146">
    <property type="entry name" value="BETA_LACTAMASE_A"/>
    <property type="match status" value="1"/>
</dbReference>
<comment type="caution">
    <text evidence="8">The sequence shown here is derived from an EMBL/GenBank/DDBJ whole genome shotgun (WGS) entry which is preliminary data.</text>
</comment>
<evidence type="ECO:0000256" key="2">
    <source>
        <dbReference type="ARBA" id="ARBA00009009"/>
    </source>
</evidence>
<feature type="domain" description="Beta-lactamase class A catalytic" evidence="7">
    <location>
        <begin position="49"/>
        <end position="275"/>
    </location>
</feature>